<dbReference type="Proteomes" id="UP000198281">
    <property type="component" value="Unassembled WGS sequence"/>
</dbReference>
<accession>A0A239ENV0</accession>
<proteinExistence type="predicted"/>
<reference evidence="2" key="1">
    <citation type="submission" date="2017-06" db="EMBL/GenBank/DDBJ databases">
        <authorList>
            <person name="Varghese N."/>
            <person name="Submissions S."/>
        </authorList>
    </citation>
    <scope>NUCLEOTIDE SEQUENCE [LARGE SCALE GENOMIC DNA]</scope>
    <source>
        <strain evidence="2">LNB2</strain>
    </source>
</reference>
<sequence length="71" mass="7660">MGGASISQRQEGGVKWRGPRNEAQLVENIGAVGWRLADEHIAALDAASATMPPYPFWHQRNFPMLAAEGAA</sequence>
<evidence type="ECO:0000313" key="1">
    <source>
        <dbReference type="EMBL" id="SNS45713.1"/>
    </source>
</evidence>
<evidence type="ECO:0000313" key="2">
    <source>
        <dbReference type="Proteomes" id="UP000198281"/>
    </source>
</evidence>
<evidence type="ECO:0008006" key="3">
    <source>
        <dbReference type="Google" id="ProtNLM"/>
    </source>
</evidence>
<keyword evidence="2" id="KW-1185">Reference proteome</keyword>
<gene>
    <name evidence="1" type="ORF">SAMN06295912_1077</name>
</gene>
<dbReference type="AlphaFoldDB" id="A0A239ENV0"/>
<dbReference type="EMBL" id="FZOS01000007">
    <property type="protein sequence ID" value="SNS45713.1"/>
    <property type="molecule type" value="Genomic_DNA"/>
</dbReference>
<dbReference type="InterPro" id="IPR036812">
    <property type="entry name" value="NAD(P)_OxRdtase_dom_sf"/>
</dbReference>
<dbReference type="SUPFAM" id="SSF51430">
    <property type="entry name" value="NAD(P)-linked oxidoreductase"/>
    <property type="match status" value="1"/>
</dbReference>
<organism evidence="1 2">
    <name type="scientific">Edaphosphingomonas laterariae</name>
    <dbReference type="NCBI Taxonomy" id="861865"/>
    <lineage>
        <taxon>Bacteria</taxon>
        <taxon>Pseudomonadati</taxon>
        <taxon>Pseudomonadota</taxon>
        <taxon>Alphaproteobacteria</taxon>
        <taxon>Sphingomonadales</taxon>
        <taxon>Rhizorhabdaceae</taxon>
        <taxon>Edaphosphingomonas</taxon>
    </lineage>
</organism>
<protein>
    <recommendedName>
        <fullName evidence="3">Aldo/keto reductase family protein</fullName>
    </recommendedName>
</protein>
<name>A0A239ENV0_9SPHN</name>